<dbReference type="AlphaFoldDB" id="A0A109BIX1"/>
<evidence type="ECO:0000256" key="1">
    <source>
        <dbReference type="SAM" id="MobiDB-lite"/>
    </source>
</evidence>
<dbReference type="PATRIC" id="fig|121290.4.peg.2654"/>
<name>A0A109BIX1_HYPSL</name>
<keyword evidence="3" id="KW-1185">Reference proteome</keyword>
<dbReference type="EMBL" id="LMTR01000045">
    <property type="protein sequence ID" value="KWT69335.1"/>
    <property type="molecule type" value="Genomic_DNA"/>
</dbReference>
<accession>A0A109BIX1</accession>
<sequence length="82" mass="9223">MVDEAAQNLAAARRQIKSTRQQSNPKLRLGLCAITAQLSLHSMTARRWCHGAEPADTSSRHDFLFLWQQVKRPNAHGEATQN</sequence>
<feature type="region of interest" description="Disordered" evidence="1">
    <location>
        <begin position="1"/>
        <end position="23"/>
    </location>
</feature>
<protein>
    <submittedName>
        <fullName evidence="2">Uncharacterized protein</fullName>
    </submittedName>
</protein>
<dbReference type="Proteomes" id="UP000059074">
    <property type="component" value="Unassembled WGS sequence"/>
</dbReference>
<reference evidence="2 3" key="1">
    <citation type="submission" date="2015-10" db="EMBL/GenBank/DDBJ databases">
        <title>Transcriptomic analysis of a linuron degrading triple-species bacterial consortium.</title>
        <authorList>
            <person name="Albers P."/>
        </authorList>
    </citation>
    <scope>NUCLEOTIDE SEQUENCE [LARGE SCALE GENOMIC DNA]</scope>
    <source>
        <strain evidence="2 3">WDL6</strain>
    </source>
</reference>
<comment type="caution">
    <text evidence="2">The sequence shown here is derived from an EMBL/GenBank/DDBJ whole genome shotgun (WGS) entry which is preliminary data.</text>
</comment>
<evidence type="ECO:0000313" key="2">
    <source>
        <dbReference type="EMBL" id="KWT69335.1"/>
    </source>
</evidence>
<proteinExistence type="predicted"/>
<organism evidence="2 3">
    <name type="scientific">Hyphomicrobium sulfonivorans</name>
    <dbReference type="NCBI Taxonomy" id="121290"/>
    <lineage>
        <taxon>Bacteria</taxon>
        <taxon>Pseudomonadati</taxon>
        <taxon>Pseudomonadota</taxon>
        <taxon>Alphaproteobacteria</taxon>
        <taxon>Hyphomicrobiales</taxon>
        <taxon>Hyphomicrobiaceae</taxon>
        <taxon>Hyphomicrobium</taxon>
    </lineage>
</organism>
<evidence type="ECO:0000313" key="3">
    <source>
        <dbReference type="Proteomes" id="UP000059074"/>
    </source>
</evidence>
<gene>
    <name evidence="2" type="ORF">APY04_1418</name>
</gene>